<feature type="region of interest" description="Disordered" evidence="1">
    <location>
        <begin position="60"/>
        <end position="84"/>
    </location>
</feature>
<evidence type="ECO:0000313" key="2">
    <source>
        <dbReference type="EMBL" id="SIT36697.1"/>
    </source>
</evidence>
<keyword evidence="3" id="KW-1185">Reference proteome</keyword>
<reference evidence="2 3" key="1">
    <citation type="submission" date="2016-12" db="EMBL/GenBank/DDBJ databases">
        <authorList>
            <person name="Song W.-J."/>
            <person name="Kurnit D.M."/>
        </authorList>
    </citation>
    <scope>NUCLEOTIDE SEQUENCE [LARGE SCALE GENOMIC DNA]</scope>
    <source>
        <strain evidence="2 3">STM7296</strain>
    </source>
</reference>
<organism evidence="2 3">
    <name type="scientific">Paraburkholderia ribeironis</name>
    <dbReference type="NCBI Taxonomy" id="1247936"/>
    <lineage>
        <taxon>Bacteria</taxon>
        <taxon>Pseudomonadati</taxon>
        <taxon>Pseudomonadota</taxon>
        <taxon>Betaproteobacteria</taxon>
        <taxon>Burkholderiales</taxon>
        <taxon>Burkholderiaceae</taxon>
        <taxon>Paraburkholderia</taxon>
    </lineage>
</organism>
<sequence>MLTMRRAVVADLRGRPATKAWQHIPARRPRATRAIAPGKFSLADIAPVKEFSRNRNRTQRLGTARKNRRKARFSSCIARPGAAG</sequence>
<accession>A0A1N7RNL7</accession>
<dbReference type="EMBL" id="CYGX02000009">
    <property type="protein sequence ID" value="SIT36697.1"/>
    <property type="molecule type" value="Genomic_DNA"/>
</dbReference>
<name>A0A1N7RNL7_9BURK</name>
<dbReference type="AlphaFoldDB" id="A0A1N7RNL7"/>
<proteinExistence type="predicted"/>
<protein>
    <submittedName>
        <fullName evidence="2">Uncharacterized protein</fullName>
    </submittedName>
</protein>
<evidence type="ECO:0000313" key="3">
    <source>
        <dbReference type="Proteomes" id="UP000187012"/>
    </source>
</evidence>
<evidence type="ECO:0000256" key="1">
    <source>
        <dbReference type="SAM" id="MobiDB-lite"/>
    </source>
</evidence>
<dbReference type="STRING" id="1247936.BN2475_90164"/>
<dbReference type="Proteomes" id="UP000187012">
    <property type="component" value="Unassembled WGS sequence"/>
</dbReference>
<feature type="compositionally biased region" description="Basic residues" evidence="1">
    <location>
        <begin position="60"/>
        <end position="72"/>
    </location>
</feature>
<gene>
    <name evidence="2" type="ORF">BN2475_90164</name>
</gene>